<evidence type="ECO:0000256" key="8">
    <source>
        <dbReference type="ARBA" id="ARBA00023316"/>
    </source>
</evidence>
<dbReference type="EMBL" id="CP001997">
    <property type="protein sequence ID" value="ADE56621.1"/>
    <property type="molecule type" value="Genomic_DNA"/>
</dbReference>
<evidence type="ECO:0000256" key="4">
    <source>
        <dbReference type="ARBA" id="ARBA00022679"/>
    </source>
</evidence>
<dbReference type="UniPathway" id="UPA00219"/>
<proteinExistence type="inferred from homology"/>
<dbReference type="HOGENOM" id="CLU_042399_5_2_0"/>
<dbReference type="CDD" id="cd16913">
    <property type="entry name" value="YkuD_like"/>
    <property type="match status" value="1"/>
</dbReference>
<feature type="active site" description="Proton donor/acceptor" evidence="9">
    <location>
        <position position="126"/>
    </location>
</feature>
<organism evidence="12 13">
    <name type="scientific">Aminobacterium colombiense (strain DSM 12261 / ALA-1)</name>
    <dbReference type="NCBI Taxonomy" id="572547"/>
    <lineage>
        <taxon>Bacteria</taxon>
        <taxon>Thermotogati</taxon>
        <taxon>Synergistota</taxon>
        <taxon>Synergistia</taxon>
        <taxon>Synergistales</taxon>
        <taxon>Aminobacteriaceae</taxon>
        <taxon>Aminobacterium</taxon>
    </lineage>
</organism>
<keyword evidence="6 9" id="KW-0133">Cell shape</keyword>
<keyword evidence="13" id="KW-1185">Reference proteome</keyword>
<dbReference type="InterPro" id="IPR005490">
    <property type="entry name" value="LD_TPept_cat_dom"/>
</dbReference>
<keyword evidence="5" id="KW-0378">Hydrolase</keyword>
<evidence type="ECO:0000259" key="11">
    <source>
        <dbReference type="PROSITE" id="PS52029"/>
    </source>
</evidence>
<dbReference type="OrthoDB" id="9787225at2"/>
<dbReference type="PANTHER" id="PTHR30582">
    <property type="entry name" value="L,D-TRANSPEPTIDASE"/>
    <property type="match status" value="1"/>
</dbReference>
<evidence type="ECO:0000256" key="1">
    <source>
        <dbReference type="ARBA" id="ARBA00004752"/>
    </source>
</evidence>
<keyword evidence="3" id="KW-0328">Glycosyltransferase</keyword>
<dbReference type="STRING" id="572547.Amico_0482"/>
<keyword evidence="4" id="KW-0808">Transferase</keyword>
<dbReference type="GO" id="GO:0016757">
    <property type="term" value="F:glycosyltransferase activity"/>
    <property type="evidence" value="ECO:0007669"/>
    <property type="project" value="UniProtKB-KW"/>
</dbReference>
<evidence type="ECO:0000256" key="9">
    <source>
        <dbReference type="PROSITE-ProRule" id="PRU01373"/>
    </source>
</evidence>
<dbReference type="GO" id="GO:0071972">
    <property type="term" value="F:peptidoglycan L,D-transpeptidase activity"/>
    <property type="evidence" value="ECO:0007669"/>
    <property type="project" value="TreeGrafter"/>
</dbReference>
<dbReference type="GO" id="GO:0071555">
    <property type="term" value="P:cell wall organization"/>
    <property type="evidence" value="ECO:0007669"/>
    <property type="project" value="UniProtKB-UniRule"/>
</dbReference>
<feature type="chain" id="PRO_5003071455" evidence="10">
    <location>
        <begin position="20"/>
        <end position="167"/>
    </location>
</feature>
<comment type="similarity">
    <text evidence="2">Belongs to the YkuD family.</text>
</comment>
<comment type="pathway">
    <text evidence="1 9">Cell wall biogenesis; peptidoglycan biosynthesis.</text>
</comment>
<dbReference type="PANTHER" id="PTHR30582:SF24">
    <property type="entry name" value="L,D-TRANSPEPTIDASE ERFK_SRFK-RELATED"/>
    <property type="match status" value="1"/>
</dbReference>
<dbReference type="InterPro" id="IPR050979">
    <property type="entry name" value="LD-transpeptidase"/>
</dbReference>
<evidence type="ECO:0000313" key="12">
    <source>
        <dbReference type="EMBL" id="ADE56621.1"/>
    </source>
</evidence>
<dbReference type="InterPro" id="IPR038063">
    <property type="entry name" value="Transpep_catalytic_dom"/>
</dbReference>
<evidence type="ECO:0000256" key="2">
    <source>
        <dbReference type="ARBA" id="ARBA00005992"/>
    </source>
</evidence>
<dbReference type="GO" id="GO:0005576">
    <property type="term" value="C:extracellular region"/>
    <property type="evidence" value="ECO:0007669"/>
    <property type="project" value="TreeGrafter"/>
</dbReference>
<dbReference type="Gene3D" id="2.40.440.10">
    <property type="entry name" value="L,D-transpeptidase catalytic domain-like"/>
    <property type="match status" value="1"/>
</dbReference>
<keyword evidence="7 9" id="KW-0573">Peptidoglycan synthesis</keyword>
<feature type="active site" description="Nucleophile" evidence="9">
    <location>
        <position position="142"/>
    </location>
</feature>
<feature type="domain" description="L,D-TPase catalytic" evidence="11">
    <location>
        <begin position="36"/>
        <end position="166"/>
    </location>
</feature>
<dbReference type="RefSeq" id="WP_013047887.1">
    <property type="nucleotide sequence ID" value="NC_014011.1"/>
</dbReference>
<dbReference type="GO" id="GO:0008360">
    <property type="term" value="P:regulation of cell shape"/>
    <property type="evidence" value="ECO:0007669"/>
    <property type="project" value="UniProtKB-UniRule"/>
</dbReference>
<keyword evidence="10" id="KW-0732">Signal</keyword>
<reference evidence="12 13" key="1">
    <citation type="journal article" date="2010" name="Stand. Genomic Sci.">
        <title>Complete genome sequence of Aminobacterium colombiense type strain (ALA-1).</title>
        <authorList>
            <person name="Chertkov O."/>
            <person name="Sikorski J."/>
            <person name="Brambilla E."/>
            <person name="Lapidus A."/>
            <person name="Copeland A."/>
            <person name="Glavina Del Rio T."/>
            <person name="Nolan M."/>
            <person name="Lucas S."/>
            <person name="Tice H."/>
            <person name="Cheng J.F."/>
            <person name="Han C."/>
            <person name="Detter J.C."/>
            <person name="Bruce D."/>
            <person name="Tapia R."/>
            <person name="Goodwin L."/>
            <person name="Pitluck S."/>
            <person name="Liolios K."/>
            <person name="Ivanova N."/>
            <person name="Mavromatis K."/>
            <person name="Ovchinnikova G."/>
            <person name="Pati A."/>
            <person name="Chen A."/>
            <person name="Palaniappan K."/>
            <person name="Land M."/>
            <person name="Hauser L."/>
            <person name="Chang Y.J."/>
            <person name="Jeffries C.D."/>
            <person name="Spring S."/>
            <person name="Rohde M."/>
            <person name="Goker M."/>
            <person name="Bristow J."/>
            <person name="Eisen J.A."/>
            <person name="Markowitz V."/>
            <person name="Hugenholtz P."/>
            <person name="Kyrpides N.C."/>
            <person name="Klenk H.P."/>
        </authorList>
    </citation>
    <scope>NUCLEOTIDE SEQUENCE [LARGE SCALE GENOMIC DNA]</scope>
    <source>
        <strain evidence="13">DSM 12261 / ALA-1</strain>
    </source>
</reference>
<dbReference type="GO" id="GO:0018104">
    <property type="term" value="P:peptidoglycan-protein cross-linking"/>
    <property type="evidence" value="ECO:0007669"/>
    <property type="project" value="TreeGrafter"/>
</dbReference>
<dbReference type="SUPFAM" id="SSF141523">
    <property type="entry name" value="L,D-transpeptidase catalytic domain-like"/>
    <property type="match status" value="1"/>
</dbReference>
<protein>
    <submittedName>
        <fullName evidence="12">ErfK/YbiS/YcfS/YnhG family protein</fullName>
    </submittedName>
</protein>
<evidence type="ECO:0000256" key="3">
    <source>
        <dbReference type="ARBA" id="ARBA00022676"/>
    </source>
</evidence>
<sequence>MKIKNLILLTFFLCFFAAANNPALSGEKTYAHEPPDRIVVEKRKFVLTLYREGKEVLSFPVAVGRNKGNKQRVGDLRTPVGTFMVERIHDSSHWVHDFKDGKGPIKGAYGPWFIRLKTGWSGIGIHGTHDPGSIGQRATEGCVRLRNDHLELLVKHVEPGLVVVIEE</sequence>
<name>D5EDI9_AMICL</name>
<keyword evidence="8 9" id="KW-0961">Cell wall biogenesis/degradation</keyword>
<evidence type="ECO:0000256" key="10">
    <source>
        <dbReference type="SAM" id="SignalP"/>
    </source>
</evidence>
<feature type="signal peptide" evidence="10">
    <location>
        <begin position="1"/>
        <end position="19"/>
    </location>
</feature>
<dbReference type="KEGG" id="aco:Amico_0482"/>
<evidence type="ECO:0000256" key="6">
    <source>
        <dbReference type="ARBA" id="ARBA00022960"/>
    </source>
</evidence>
<gene>
    <name evidence="12" type="ordered locus">Amico_0482</name>
</gene>
<evidence type="ECO:0000313" key="13">
    <source>
        <dbReference type="Proteomes" id="UP000002366"/>
    </source>
</evidence>
<dbReference type="AlphaFoldDB" id="D5EDI9"/>
<accession>D5EDI9</accession>
<dbReference type="eggNOG" id="COG1376">
    <property type="taxonomic scope" value="Bacteria"/>
</dbReference>
<dbReference type="PROSITE" id="PS52029">
    <property type="entry name" value="LD_TPASE"/>
    <property type="match status" value="1"/>
</dbReference>
<evidence type="ECO:0000256" key="5">
    <source>
        <dbReference type="ARBA" id="ARBA00022801"/>
    </source>
</evidence>
<dbReference type="Proteomes" id="UP000002366">
    <property type="component" value="Chromosome"/>
</dbReference>
<dbReference type="Pfam" id="PF03734">
    <property type="entry name" value="YkuD"/>
    <property type="match status" value="1"/>
</dbReference>
<evidence type="ECO:0000256" key="7">
    <source>
        <dbReference type="ARBA" id="ARBA00022984"/>
    </source>
</evidence>